<keyword evidence="3" id="KW-0238">DNA-binding</keyword>
<feature type="compositionally biased region" description="Polar residues" evidence="6">
    <location>
        <begin position="69"/>
        <end position="91"/>
    </location>
</feature>
<dbReference type="OrthoDB" id="68020at2759"/>
<dbReference type="PANTHER" id="PTHR15180">
    <property type="entry name" value="GENERAL TRANSCRIPTION FACTOR 3C POLYPEPTIDE 1"/>
    <property type="match status" value="1"/>
</dbReference>
<dbReference type="InterPro" id="IPR007309">
    <property type="entry name" value="TFIIIC_Bblock-bd"/>
</dbReference>
<gene>
    <name evidence="9" type="ORF">Plil01_001759800</name>
</gene>
<comment type="caution">
    <text evidence="9">The sequence shown here is derived from an EMBL/GenBank/DDBJ whole genome shotgun (WGS) entry which is preliminary data.</text>
</comment>
<feature type="compositionally biased region" description="Basic and acidic residues" evidence="6">
    <location>
        <begin position="270"/>
        <end position="282"/>
    </location>
</feature>
<name>A0A9W6YI69_9STRA</name>
<feature type="compositionally biased region" description="Basic and acidic residues" evidence="6">
    <location>
        <begin position="229"/>
        <end position="241"/>
    </location>
</feature>
<evidence type="ECO:0000256" key="2">
    <source>
        <dbReference type="ARBA" id="ARBA00022553"/>
    </source>
</evidence>
<feature type="region of interest" description="Disordered" evidence="6">
    <location>
        <begin position="689"/>
        <end position="742"/>
    </location>
</feature>
<feature type="domain" description="GTF3C1 extended winged-helix" evidence="8">
    <location>
        <begin position="753"/>
        <end position="858"/>
    </location>
</feature>
<dbReference type="Proteomes" id="UP001165083">
    <property type="component" value="Unassembled WGS sequence"/>
</dbReference>
<dbReference type="Pfam" id="PF04182">
    <property type="entry name" value="B-block_TFIIIC"/>
    <property type="match status" value="1"/>
</dbReference>
<evidence type="ECO:0000256" key="4">
    <source>
        <dbReference type="ARBA" id="ARBA00023163"/>
    </source>
</evidence>
<feature type="domain" description="B-block binding subunit of TFIIIC" evidence="7">
    <location>
        <begin position="419"/>
        <end position="486"/>
    </location>
</feature>
<feature type="region of interest" description="Disordered" evidence="6">
    <location>
        <begin position="220"/>
        <end position="316"/>
    </location>
</feature>
<evidence type="ECO:0000256" key="6">
    <source>
        <dbReference type="SAM" id="MobiDB-lite"/>
    </source>
</evidence>
<dbReference type="GO" id="GO:0042791">
    <property type="term" value="P:5S class rRNA transcription by RNA polymerase III"/>
    <property type="evidence" value="ECO:0007669"/>
    <property type="project" value="TreeGrafter"/>
</dbReference>
<dbReference type="GO" id="GO:0003677">
    <property type="term" value="F:DNA binding"/>
    <property type="evidence" value="ECO:0007669"/>
    <property type="project" value="UniProtKB-KW"/>
</dbReference>
<keyword evidence="2" id="KW-0597">Phosphoprotein</keyword>
<dbReference type="InterPro" id="IPR056467">
    <property type="entry name" value="eWH_GTF3C1"/>
</dbReference>
<evidence type="ECO:0000256" key="3">
    <source>
        <dbReference type="ARBA" id="ARBA00023125"/>
    </source>
</evidence>
<dbReference type="GO" id="GO:0005634">
    <property type="term" value="C:nucleus"/>
    <property type="evidence" value="ECO:0007669"/>
    <property type="project" value="UniProtKB-SubCell"/>
</dbReference>
<dbReference type="PANTHER" id="PTHR15180:SF1">
    <property type="entry name" value="GENERAL TRANSCRIPTION FACTOR 3C POLYPEPTIDE 1"/>
    <property type="match status" value="1"/>
</dbReference>
<keyword evidence="5" id="KW-0539">Nucleus</keyword>
<evidence type="ECO:0000259" key="7">
    <source>
        <dbReference type="Pfam" id="PF04182"/>
    </source>
</evidence>
<evidence type="ECO:0000256" key="1">
    <source>
        <dbReference type="ARBA" id="ARBA00004123"/>
    </source>
</evidence>
<reference evidence="9" key="1">
    <citation type="submission" date="2023-04" db="EMBL/GenBank/DDBJ databases">
        <title>Phytophthora lilii NBRC 32176.</title>
        <authorList>
            <person name="Ichikawa N."/>
            <person name="Sato H."/>
            <person name="Tonouchi N."/>
        </authorList>
    </citation>
    <scope>NUCLEOTIDE SEQUENCE</scope>
    <source>
        <strain evidence="9">NBRC 32176</strain>
    </source>
</reference>
<keyword evidence="10" id="KW-1185">Reference proteome</keyword>
<evidence type="ECO:0000256" key="5">
    <source>
        <dbReference type="ARBA" id="ARBA00023242"/>
    </source>
</evidence>
<sequence>MIVTVHLRSFPTLKSGHILPIASLSFYLAFCISLANGRPPSLIGGQFAPIKSVGTALEASAETDDAALQTPSPRASSSQTTPSSDPRASRNSSRDPRPVPAAESGCQQPPAPARRRHAMAVKSSMPQFVARCLEEIGLEGRCGMPLREMFDALDPQNDVAYRRYAWRVLRGMENQLSFHVMRPLNAAGNNAEKQIDKKPVIGPENGVSLRRKRKWKTTLLNSSSCDSPVVKDRTVDDAERTPKRHKSKSQPLQPVLPSMRRIAAQKQRRRLSDADCDSRDKPNSASRLRRRRHGSSDGNREAQVVVGDENDGGVAVDDVMVKDDPEKQAEQREGQEQQGQEAEFTIKMELADAADETQWVLRSPRGFRLGEEVDVGGLSYEEAVASNQEGVLGVVACEDLRLKYLGVQDPSTMDTISPQFDLLEIIGRARERGENAAALTNSQLFGDSRKLHYLLDMLLVSNYVVKNIVTADQRRFNIVHLQRFAAKFHPSMVSPSATLARQVFPKEALAQVIVGMMKARGERTCVFADIGRELGYGKRHQEQLRNYFIQQMQAKPSFPLQLFMARCKTGDEYIGRKLWCIRLRNGASGSSSRRRCSSFTFEELGADGMAVGRPVIERGIMEQMFVAIQDREETGATVPELRDVLGVPTFKLPYKLAQGLISNYNISVEQVVLGKSTMYRMFVPGAEKSNSSSAHLTSGHRESSTHFNVGVRVTRSDDKYSTPKGAEGTNDSSGQSQPATMNQAVRGMVRASTIDRRRNYILKRVQMEKIVSLHQLRSGLIEMERVAEASTMDIRPVRRIVDELVEEKKMTTMDITLPPKQVLQKAHRKVKCAVLIGYQRSREAIREFIKAYEEEQQRKYQANLVDHDNDDYIVVTNRRKQRHSGGSIVKELHTQGASGQEVVKYSAASYKLARLGLAKLQKQSRRLGMFFGMMYKCRAFHLLIWDRLELIGTEKNIGTVRDRTTNEISSAGLSVGVDEVSFALKDVLDRLTVKEYIQLVGVPDLLTDHEESAVKLAISKGSSWNALPHPIVEKLRGCEADRLSKIVRVLLELRLLQVVHDASSTGLFKAFQTSNDFDSMVSRVAFAALSGGLFRVKRHVHISVKQGTNVLHQLPSEYSYAYAPGFSCKSKSDHFAGRVPLEFNFNGVDDARAYWKSLRFLSVEGARLGTTSRERNGVSIKLDGALIQSAPLSDHNIYVLKAWVPHSTTNTKNSTARAKAAAGPIQVIKRKTHNADLPTADVASQKRRKIAKNSNGSISPFMTPVDTSDAGVSKFRKQVGAKKTRRTLTWTLEEDLQLIDLYLEQMSCRWFVEIPLALQKKEERVAFRTTHLSRTLISWKELGKIFKKKPVECMLRVNDLFEAPAIQARIERAKVTITQMKNPGGKFHEEVAIIQQPRLAALLCRALQVILHERSSYYSVLADMLMSNWKESEVKLVWRYLWLAGIITRTAQVNEGKDQKQRGFQVHSKVFEMKSLKIPHYFMETFCEAAKYLSFVNENVDEATMVAEESECYFEHEVEGNMSSGQAAVALSSMVSGFSKLVPFYVAPGKHSTGSREIQRAMAVKGLAGHLSRQWGGVFPEDFLKEYWTVKSVFGVSDIATQVKSIKTMEAFSGSTQIHGAPRHVKPKRGKHKSHRSLQSWLSDTLAEAAGPGVSMAELCDKYSVCKLASTTESSPTPLSLIQREVDDMIRQGSVLEVNGYGQIRFILREFADSWTLHPYRITSDSTADKVHFLFDKETTIVARPWLHLDGSVNTRVTLKLKRKVVNIVMCCPGIQDTAVHKKMRKIFSLQDMRSFMEELMVDGIIYARVVRDPKPRAVSIFGVCEKSSLDREADIVGISPGQLRYVDFSRDRLHFFPAVNCMELLGAEACDADLG</sequence>
<accession>A0A9W6YI69</accession>
<comment type="subcellular location">
    <subcellularLocation>
        <location evidence="1">Nucleus</location>
    </subcellularLocation>
</comment>
<dbReference type="EMBL" id="BSXW01012435">
    <property type="protein sequence ID" value="GMF64840.1"/>
    <property type="molecule type" value="Genomic_DNA"/>
</dbReference>
<dbReference type="Pfam" id="PF24101">
    <property type="entry name" value="WHD_GTF3C1"/>
    <property type="match status" value="1"/>
</dbReference>
<dbReference type="GO" id="GO:0000127">
    <property type="term" value="C:transcription factor TFIIIC complex"/>
    <property type="evidence" value="ECO:0007669"/>
    <property type="project" value="InterPro"/>
</dbReference>
<evidence type="ECO:0000313" key="10">
    <source>
        <dbReference type="Proteomes" id="UP001165083"/>
    </source>
</evidence>
<feature type="region of interest" description="Disordered" evidence="6">
    <location>
        <begin position="61"/>
        <end position="117"/>
    </location>
</feature>
<dbReference type="InterPro" id="IPR044210">
    <property type="entry name" value="Tfc3-like"/>
</dbReference>
<protein>
    <submittedName>
        <fullName evidence="9">Unnamed protein product</fullName>
    </submittedName>
</protein>
<keyword evidence="4" id="KW-0804">Transcription</keyword>
<dbReference type="GO" id="GO:0006384">
    <property type="term" value="P:transcription initiation at RNA polymerase III promoter"/>
    <property type="evidence" value="ECO:0007669"/>
    <property type="project" value="InterPro"/>
</dbReference>
<organism evidence="9 10">
    <name type="scientific">Phytophthora lilii</name>
    <dbReference type="NCBI Taxonomy" id="2077276"/>
    <lineage>
        <taxon>Eukaryota</taxon>
        <taxon>Sar</taxon>
        <taxon>Stramenopiles</taxon>
        <taxon>Oomycota</taxon>
        <taxon>Peronosporomycetes</taxon>
        <taxon>Peronosporales</taxon>
        <taxon>Peronosporaceae</taxon>
        <taxon>Phytophthora</taxon>
    </lineage>
</organism>
<proteinExistence type="predicted"/>
<feature type="compositionally biased region" description="Polar residues" evidence="6">
    <location>
        <begin position="729"/>
        <end position="742"/>
    </location>
</feature>
<evidence type="ECO:0000259" key="8">
    <source>
        <dbReference type="Pfam" id="PF24101"/>
    </source>
</evidence>
<evidence type="ECO:0000313" key="9">
    <source>
        <dbReference type="EMBL" id="GMF64840.1"/>
    </source>
</evidence>